<evidence type="ECO:0000256" key="1">
    <source>
        <dbReference type="ARBA" id="ARBA00022676"/>
    </source>
</evidence>
<dbReference type="Proteomes" id="UP000193926">
    <property type="component" value="Unassembled WGS sequence"/>
</dbReference>
<sequence length="401" mass="44263">MAFASEPLWTICQIGARENYAIARALQRKGRLGRLVTDMWADGIIGRVSTRLGERWHQELAQAQVVAPTISALRRALQDQVARKEGWSQIMDRNAWFQRVAAHTVMRAPEEHGIVFAYSYAAERVFAAAKARGWPTVLGQIDPGLSEAQLVADLYKLAGQVHEHIPSAYWESWRRETALADLILVNSEWSRQGLLNEGVAPDKIVVVPLAYESQKVTSPKETSPTFRSERPLRLLFLGQVTLRKGIDIVLDAMALLPDLPLRLDVVGPLQIQIPETATVDERIIFHGAVPRSKAAEFYSAADIFLFPTRSDGFGLTQLEALSAGVPIISSDRCGAVVEDGKNGFVLQNLEPKALADLIAFLLHSPSLVQALSDGATLSDRFSIDRLGSRLMSLSSQYFNVV</sequence>
<dbReference type="CDD" id="cd03801">
    <property type="entry name" value="GT4_PimA-like"/>
    <property type="match status" value="1"/>
</dbReference>
<dbReference type="GO" id="GO:0016757">
    <property type="term" value="F:glycosyltransferase activity"/>
    <property type="evidence" value="ECO:0007669"/>
    <property type="project" value="UniProtKB-KW"/>
</dbReference>
<evidence type="ECO:0000313" key="4">
    <source>
        <dbReference type="EMBL" id="OSQ53507.1"/>
    </source>
</evidence>
<evidence type="ECO:0000259" key="3">
    <source>
        <dbReference type="Pfam" id="PF00534"/>
    </source>
</evidence>
<dbReference type="PANTHER" id="PTHR12526:SF510">
    <property type="entry name" value="D-INOSITOL 3-PHOSPHATE GLYCOSYLTRANSFERASE"/>
    <property type="match status" value="1"/>
</dbReference>
<keyword evidence="5" id="KW-1185">Reference proteome</keyword>
<dbReference type="SUPFAM" id="SSF53756">
    <property type="entry name" value="UDP-Glycosyltransferase/glycogen phosphorylase"/>
    <property type="match status" value="1"/>
</dbReference>
<dbReference type="Gene3D" id="3.40.50.2000">
    <property type="entry name" value="Glycogen Phosphorylase B"/>
    <property type="match status" value="2"/>
</dbReference>
<evidence type="ECO:0000313" key="5">
    <source>
        <dbReference type="Proteomes" id="UP000193926"/>
    </source>
</evidence>
<gene>
    <name evidence="4" type="ORF">MGEO_03000</name>
</gene>
<proteinExistence type="predicted"/>
<evidence type="ECO:0000256" key="2">
    <source>
        <dbReference type="ARBA" id="ARBA00022679"/>
    </source>
</evidence>
<dbReference type="PANTHER" id="PTHR12526">
    <property type="entry name" value="GLYCOSYLTRANSFERASE"/>
    <property type="match status" value="1"/>
</dbReference>
<organism evidence="4 5">
    <name type="scientific">Marivita geojedonensis</name>
    <dbReference type="NCBI Taxonomy" id="1123756"/>
    <lineage>
        <taxon>Bacteria</taxon>
        <taxon>Pseudomonadati</taxon>
        <taxon>Pseudomonadota</taxon>
        <taxon>Alphaproteobacteria</taxon>
        <taxon>Rhodobacterales</taxon>
        <taxon>Roseobacteraceae</taxon>
        <taxon>Marivita</taxon>
    </lineage>
</organism>
<comment type="caution">
    <text evidence="4">The sequence shown here is derived from an EMBL/GenBank/DDBJ whole genome shotgun (WGS) entry which is preliminary data.</text>
</comment>
<protein>
    <recommendedName>
        <fullName evidence="3">Glycosyl transferase family 1 domain-containing protein</fullName>
    </recommendedName>
</protein>
<dbReference type="InterPro" id="IPR001296">
    <property type="entry name" value="Glyco_trans_1"/>
</dbReference>
<dbReference type="Pfam" id="PF00534">
    <property type="entry name" value="Glycos_transf_1"/>
    <property type="match status" value="1"/>
</dbReference>
<accession>A0A1X4NRG9</accession>
<reference evidence="4 5" key="1">
    <citation type="submission" date="2014-03" db="EMBL/GenBank/DDBJ databases">
        <title>The draft genome sequence of Marivita geojedonensis KCTC 23882.</title>
        <authorList>
            <person name="Lai Q."/>
            <person name="Shao Z."/>
        </authorList>
    </citation>
    <scope>NUCLEOTIDE SEQUENCE [LARGE SCALE GENOMIC DNA]</scope>
    <source>
        <strain evidence="4 5">DPG-138</strain>
    </source>
</reference>
<dbReference type="AlphaFoldDB" id="A0A1X4NRG9"/>
<feature type="domain" description="Glycosyl transferase family 1" evidence="3">
    <location>
        <begin position="228"/>
        <end position="374"/>
    </location>
</feature>
<dbReference type="STRING" id="1123756.MGEO_03000"/>
<dbReference type="EMBL" id="JFKC01000001">
    <property type="protein sequence ID" value="OSQ53507.1"/>
    <property type="molecule type" value="Genomic_DNA"/>
</dbReference>
<name>A0A1X4NRG9_9RHOB</name>
<keyword evidence="2" id="KW-0808">Transferase</keyword>
<keyword evidence="1" id="KW-0328">Glycosyltransferase</keyword>